<gene>
    <name evidence="2" type="ORF">AAHA92_20778</name>
</gene>
<dbReference type="SUPFAM" id="SSF52058">
    <property type="entry name" value="L domain-like"/>
    <property type="match status" value="1"/>
</dbReference>
<dbReference type="InterPro" id="IPR055294">
    <property type="entry name" value="FBL60-like"/>
</dbReference>
<sequence>MEEDRISQLPDEILGHILSFTDIKEAVQTCILSRRWKNLWHSLSDLHFHLTRFAAHTHSSLNYKAAQTLSHRFSDFVSHFLSHRDGAAAIRSFHLSFDSSAVYANHTFIEKCVHYAINHGVLSLRLRANYYNDGPVFFASKRLRELELRKFSHTSYFPERFSFPHLKTLYLERYEFTGDCTISVEPFSGFPELEKLTLRWCKVSGLVVKAPRLRFLEIIDDTDSWNFHQEMRMGEISAPLLTYFSYEGYFAFECSKVNLPMLEQVYFDIFKRMNVEGMHLKCVRMLQQFGNATTVALTLDTLKVLELDDNFIERSPSPFPYMKCLKLIKGRWNISTVLQCVMNYLTVETLHCDSLTVEFPRGVDVVEQNLEDLSDDDDNDLIQRLKLLFE</sequence>
<dbReference type="CDD" id="cd22160">
    <property type="entry name" value="F-box_AtFBL13-like"/>
    <property type="match status" value="1"/>
</dbReference>
<reference evidence="2 3" key="1">
    <citation type="submission" date="2024-06" db="EMBL/GenBank/DDBJ databases">
        <title>A chromosome level genome sequence of Diviner's sage (Salvia divinorum).</title>
        <authorList>
            <person name="Ford S.A."/>
            <person name="Ro D.-K."/>
            <person name="Ness R.W."/>
            <person name="Phillips M.A."/>
        </authorList>
    </citation>
    <scope>NUCLEOTIDE SEQUENCE [LARGE SCALE GENOMIC DNA]</scope>
    <source>
        <strain evidence="2">SAF-2024a</strain>
        <tissue evidence="2">Leaf</tissue>
    </source>
</reference>
<dbReference type="PANTHER" id="PTHR31293">
    <property type="entry name" value="RNI-LIKE SUPERFAMILY PROTEIN"/>
    <property type="match status" value="1"/>
</dbReference>
<feature type="domain" description="F-box" evidence="1">
    <location>
        <begin position="3"/>
        <end position="51"/>
    </location>
</feature>
<dbReference type="InterPro" id="IPR053781">
    <property type="entry name" value="F-box_AtFBL13-like"/>
</dbReference>
<comment type="caution">
    <text evidence="2">The sequence shown here is derived from an EMBL/GenBank/DDBJ whole genome shotgun (WGS) entry which is preliminary data.</text>
</comment>
<dbReference type="Proteomes" id="UP001567538">
    <property type="component" value="Unassembled WGS sequence"/>
</dbReference>
<dbReference type="InterPro" id="IPR001810">
    <property type="entry name" value="F-box_dom"/>
</dbReference>
<organism evidence="2 3">
    <name type="scientific">Salvia divinorum</name>
    <name type="common">Maria pastora</name>
    <name type="synonym">Diviner's sage</name>
    <dbReference type="NCBI Taxonomy" id="28513"/>
    <lineage>
        <taxon>Eukaryota</taxon>
        <taxon>Viridiplantae</taxon>
        <taxon>Streptophyta</taxon>
        <taxon>Embryophyta</taxon>
        <taxon>Tracheophyta</taxon>
        <taxon>Spermatophyta</taxon>
        <taxon>Magnoliopsida</taxon>
        <taxon>eudicotyledons</taxon>
        <taxon>Gunneridae</taxon>
        <taxon>Pentapetalae</taxon>
        <taxon>asterids</taxon>
        <taxon>lamiids</taxon>
        <taxon>Lamiales</taxon>
        <taxon>Lamiaceae</taxon>
        <taxon>Nepetoideae</taxon>
        <taxon>Mentheae</taxon>
        <taxon>Salviinae</taxon>
        <taxon>Salvia</taxon>
        <taxon>Salvia subgen. Calosphace</taxon>
    </lineage>
</organism>
<name>A0ABD1GIB7_SALDI</name>
<dbReference type="AlphaFoldDB" id="A0ABD1GIB7"/>
<dbReference type="SUPFAM" id="SSF81383">
    <property type="entry name" value="F-box domain"/>
    <property type="match status" value="1"/>
</dbReference>
<accession>A0ABD1GIB7</accession>
<evidence type="ECO:0000313" key="2">
    <source>
        <dbReference type="EMBL" id="KAL1543859.1"/>
    </source>
</evidence>
<dbReference type="PANTHER" id="PTHR31293:SF12">
    <property type="entry name" value="RNI-LIKE SUPERFAMILY PROTEIN"/>
    <property type="match status" value="1"/>
</dbReference>
<dbReference type="SMART" id="SM00256">
    <property type="entry name" value="FBOX"/>
    <property type="match status" value="1"/>
</dbReference>
<dbReference type="Pfam" id="PF00646">
    <property type="entry name" value="F-box"/>
    <property type="match status" value="1"/>
</dbReference>
<dbReference type="EMBL" id="JBEAFC010000008">
    <property type="protein sequence ID" value="KAL1543859.1"/>
    <property type="molecule type" value="Genomic_DNA"/>
</dbReference>
<dbReference type="InterPro" id="IPR032675">
    <property type="entry name" value="LRR_dom_sf"/>
</dbReference>
<proteinExistence type="predicted"/>
<dbReference type="PROSITE" id="PS50181">
    <property type="entry name" value="FBOX"/>
    <property type="match status" value="1"/>
</dbReference>
<evidence type="ECO:0000313" key="3">
    <source>
        <dbReference type="Proteomes" id="UP001567538"/>
    </source>
</evidence>
<dbReference type="InterPro" id="IPR036047">
    <property type="entry name" value="F-box-like_dom_sf"/>
</dbReference>
<dbReference type="Gene3D" id="1.20.1280.50">
    <property type="match status" value="1"/>
</dbReference>
<protein>
    <submittedName>
        <fullName evidence="2">F-box/LRR-repeat protein</fullName>
    </submittedName>
</protein>
<evidence type="ECO:0000259" key="1">
    <source>
        <dbReference type="PROSITE" id="PS50181"/>
    </source>
</evidence>
<keyword evidence="3" id="KW-1185">Reference proteome</keyword>
<dbReference type="Gene3D" id="3.80.10.10">
    <property type="entry name" value="Ribonuclease Inhibitor"/>
    <property type="match status" value="1"/>
</dbReference>